<evidence type="ECO:0000313" key="2">
    <source>
        <dbReference type="EMBL" id="PPK75453.1"/>
    </source>
</evidence>
<keyword evidence="1" id="KW-0812">Transmembrane</keyword>
<dbReference type="RefSeq" id="WP_104429287.1">
    <property type="nucleotide sequence ID" value="NZ_PTIZ01000006.1"/>
</dbReference>
<gene>
    <name evidence="2" type="ORF">B0F87_106302</name>
</gene>
<dbReference type="AlphaFoldDB" id="A0A2S6HDI3"/>
<dbReference type="EMBL" id="PTIZ01000006">
    <property type="protein sequence ID" value="PPK75453.1"/>
    <property type="molecule type" value="Genomic_DNA"/>
</dbReference>
<evidence type="ECO:0000313" key="3">
    <source>
        <dbReference type="Proteomes" id="UP000240010"/>
    </source>
</evidence>
<proteinExistence type="predicted"/>
<comment type="caution">
    <text evidence="2">The sequence shown here is derived from an EMBL/GenBank/DDBJ whole genome shotgun (WGS) entry which is preliminary data.</text>
</comment>
<reference evidence="2 3" key="1">
    <citation type="submission" date="2018-02" db="EMBL/GenBank/DDBJ databases">
        <title>Subsurface microbial communities from deep shales in Ohio and West Virginia, USA.</title>
        <authorList>
            <person name="Wrighton K."/>
        </authorList>
    </citation>
    <scope>NUCLEOTIDE SEQUENCE [LARGE SCALE GENOMIC DNA]</scope>
    <source>
        <strain evidence="2 3">OWC-DMM</strain>
    </source>
</reference>
<name>A0A2S6HDI3_9GAMM</name>
<evidence type="ECO:0000256" key="1">
    <source>
        <dbReference type="SAM" id="Phobius"/>
    </source>
</evidence>
<organism evidence="2 3">
    <name type="scientific">Methylobacter tundripaludum</name>
    <dbReference type="NCBI Taxonomy" id="173365"/>
    <lineage>
        <taxon>Bacteria</taxon>
        <taxon>Pseudomonadati</taxon>
        <taxon>Pseudomonadota</taxon>
        <taxon>Gammaproteobacteria</taxon>
        <taxon>Methylococcales</taxon>
        <taxon>Methylococcaceae</taxon>
        <taxon>Methylobacter</taxon>
    </lineage>
</organism>
<accession>A0A2S6HDI3</accession>
<protein>
    <submittedName>
        <fullName evidence="2">Uncharacterized protein</fullName>
    </submittedName>
</protein>
<keyword evidence="1" id="KW-1133">Transmembrane helix</keyword>
<sequence>MKLNVFHFAVSNLFNFAISNGIIAILVFTVLSNINHAQSQVEASMMETDVANIRWELRELWAHRNATGQSIAGSEIDDANPLRLVNERPKNYSGEYAEAPPEAESVWYFDTKARRLVYVFSDGHQARYRLTGTAKLNRASLGAMGGIDLVLE</sequence>
<keyword evidence="1" id="KW-0472">Membrane</keyword>
<dbReference type="Proteomes" id="UP000240010">
    <property type="component" value="Unassembled WGS sequence"/>
</dbReference>
<feature type="transmembrane region" description="Helical" evidence="1">
    <location>
        <begin position="12"/>
        <end position="31"/>
    </location>
</feature>